<proteinExistence type="predicted"/>
<organism evidence="1 2">
    <name type="scientific">Pseudonocardia acidicola</name>
    <dbReference type="NCBI Taxonomy" id="2724939"/>
    <lineage>
        <taxon>Bacteria</taxon>
        <taxon>Bacillati</taxon>
        <taxon>Actinomycetota</taxon>
        <taxon>Actinomycetes</taxon>
        <taxon>Pseudonocardiales</taxon>
        <taxon>Pseudonocardiaceae</taxon>
        <taxon>Pseudonocardia</taxon>
    </lineage>
</organism>
<evidence type="ECO:0008006" key="3">
    <source>
        <dbReference type="Google" id="ProtNLM"/>
    </source>
</evidence>
<name>A0ABX1SN80_9PSEU</name>
<evidence type="ECO:0000313" key="2">
    <source>
        <dbReference type="Proteomes" id="UP000820669"/>
    </source>
</evidence>
<dbReference type="Proteomes" id="UP000820669">
    <property type="component" value="Unassembled WGS sequence"/>
</dbReference>
<evidence type="ECO:0000313" key="1">
    <source>
        <dbReference type="EMBL" id="NMI02043.1"/>
    </source>
</evidence>
<gene>
    <name evidence="1" type="ORF">HF526_32820</name>
</gene>
<keyword evidence="2" id="KW-1185">Reference proteome</keyword>
<reference evidence="1 2" key="1">
    <citation type="submission" date="2020-04" db="EMBL/GenBank/DDBJ databases">
        <authorList>
            <person name="Klaysubun C."/>
            <person name="Duangmal K."/>
            <person name="Lipun K."/>
        </authorList>
    </citation>
    <scope>NUCLEOTIDE SEQUENCE [LARGE SCALE GENOMIC DNA]</scope>
    <source>
        <strain evidence="1 2">K10HN5</strain>
    </source>
</reference>
<comment type="caution">
    <text evidence="1">The sequence shown here is derived from an EMBL/GenBank/DDBJ whole genome shotgun (WGS) entry which is preliminary data.</text>
</comment>
<dbReference type="EMBL" id="JAAXLA010000116">
    <property type="protein sequence ID" value="NMI02043.1"/>
    <property type="molecule type" value="Genomic_DNA"/>
</dbReference>
<protein>
    <recommendedName>
        <fullName evidence="3">Transcriptional regulator with AbiEi antitoxin domain of type IV toxin-antitoxin system</fullName>
    </recommendedName>
</protein>
<accession>A0ABX1SN80</accession>
<dbReference type="RefSeq" id="WP_169385549.1">
    <property type="nucleotide sequence ID" value="NZ_JAAXLA010000116.1"/>
</dbReference>
<sequence>MIDSTDFLVQLCALAEGQWGQVALAQIADQVPAPVIEHWHRVGIVEPVIDGVVRVRAGARHPFPRLYAAWLRLDPEPAWLRTPPTLAVVSHRSAARLYRVLDHTTSVPEFTAAAPALQPTDAVVHRAPLREQDRRVIAGLPVTSPARTLVDLSTGAGLDLAELGRIAQALIAQSWTTADQLAGDLTDVFTHLGAPRDGDKWLHAALDASTAA</sequence>